<name>A0A0J8V8M9_9GAMM</name>
<comment type="caution">
    <text evidence="7">The sequence shown here is derived from an EMBL/GenBank/DDBJ whole genome shotgun (WGS) entry which is preliminary data.</text>
</comment>
<proteinExistence type="inferred from homology"/>
<comment type="subcellular location">
    <subcellularLocation>
        <location evidence="1">Bacterial flagellum</location>
    </subcellularLocation>
    <subcellularLocation>
        <location evidence="2">Secreted</location>
    </subcellularLocation>
</comment>
<dbReference type="STRING" id="680026.AB733_16980"/>
<dbReference type="SUPFAM" id="SSF64518">
    <property type="entry name" value="Phase 1 flagellin"/>
    <property type="match status" value="1"/>
</dbReference>
<protein>
    <submittedName>
        <fullName evidence="7">Flagellar hook-associated protein 3</fullName>
    </submittedName>
</protein>
<sequence>MRISTSQMNNIMLTSMQSSTTGVNKTFIQLNSGERMLKPSDDPLGAVQLMMLDREQADISQFKKNISNLKTQLGQTESHLDASNTAVLRAQELVTGILNASNSTMEGREAIATELDGILGQLTDIANSKNPNGDYIFAGTKTDTQPIVKDPATGKYVYQGNSDQREVQVAESMSIPANQTADVMFSNGSDNIFNTLDSVINDLRNPAVDGSNLTSSVTQAQADIKSTLSSINGALTDVGGQQNSLTMISGSHDDNKLINDKLIGDVKDLDYSQAILELNTQMAALQATQMTYSKVQNLSLFKLM</sequence>
<evidence type="ECO:0000259" key="6">
    <source>
        <dbReference type="Pfam" id="PF00669"/>
    </source>
</evidence>
<keyword evidence="7" id="KW-0282">Flagellum</keyword>
<dbReference type="GO" id="GO:0005576">
    <property type="term" value="C:extracellular region"/>
    <property type="evidence" value="ECO:0007669"/>
    <property type="project" value="UniProtKB-SubCell"/>
</dbReference>
<organism evidence="7 8">
    <name type="scientific">Photobacterium swingsii</name>
    <dbReference type="NCBI Taxonomy" id="680026"/>
    <lineage>
        <taxon>Bacteria</taxon>
        <taxon>Pseudomonadati</taxon>
        <taxon>Pseudomonadota</taxon>
        <taxon>Gammaproteobacteria</taxon>
        <taxon>Vibrionales</taxon>
        <taxon>Vibrionaceae</taxon>
        <taxon>Photobacterium</taxon>
    </lineage>
</organism>
<evidence type="ECO:0000256" key="5">
    <source>
        <dbReference type="ARBA" id="ARBA00023143"/>
    </source>
</evidence>
<dbReference type="AlphaFoldDB" id="A0A0J8V8M9"/>
<reference evidence="7 8" key="1">
    <citation type="submission" date="2018-01" db="EMBL/GenBank/DDBJ databases">
        <title>Whole genome sequencing of Histamine producing bacteria.</title>
        <authorList>
            <person name="Butler K."/>
        </authorList>
    </citation>
    <scope>NUCLEOTIDE SEQUENCE [LARGE SCALE GENOMIC DNA]</scope>
    <source>
        <strain evidence="7 8">DSM 24669</strain>
    </source>
</reference>
<dbReference type="Gene3D" id="1.20.1330.10">
    <property type="entry name" value="f41 fragment of flagellin, N-terminal domain"/>
    <property type="match status" value="1"/>
</dbReference>
<comment type="similarity">
    <text evidence="3">Belongs to the bacterial flagellin family.</text>
</comment>
<dbReference type="RefSeq" id="WP_048899847.1">
    <property type="nucleotide sequence ID" value="NZ_JBFSST010000016.1"/>
</dbReference>
<dbReference type="NCBIfam" id="TIGR02550">
    <property type="entry name" value="flagell_flgL"/>
    <property type="match status" value="1"/>
</dbReference>
<dbReference type="PANTHER" id="PTHR42792:SF1">
    <property type="entry name" value="FLAGELLAR HOOK-ASSOCIATED PROTEIN 3"/>
    <property type="match status" value="1"/>
</dbReference>
<dbReference type="InterPro" id="IPR001029">
    <property type="entry name" value="Flagellin_N"/>
</dbReference>
<feature type="domain" description="Flagellin N-terminal" evidence="6">
    <location>
        <begin position="3"/>
        <end position="142"/>
    </location>
</feature>
<evidence type="ECO:0000313" key="8">
    <source>
        <dbReference type="Proteomes" id="UP000240481"/>
    </source>
</evidence>
<dbReference type="InterPro" id="IPR013384">
    <property type="entry name" value="Flagell_FlgL"/>
</dbReference>
<dbReference type="Proteomes" id="UP000240481">
    <property type="component" value="Unassembled WGS sequence"/>
</dbReference>
<keyword evidence="7" id="KW-0966">Cell projection</keyword>
<keyword evidence="7" id="KW-0969">Cilium</keyword>
<evidence type="ECO:0000256" key="1">
    <source>
        <dbReference type="ARBA" id="ARBA00004365"/>
    </source>
</evidence>
<dbReference type="OrthoDB" id="9768249at2"/>
<evidence type="ECO:0000256" key="3">
    <source>
        <dbReference type="ARBA" id="ARBA00005709"/>
    </source>
</evidence>
<keyword evidence="5" id="KW-0975">Bacterial flagellum</keyword>
<dbReference type="GO" id="GO:0071973">
    <property type="term" value="P:bacterial-type flagellum-dependent cell motility"/>
    <property type="evidence" value="ECO:0007669"/>
    <property type="project" value="InterPro"/>
</dbReference>
<dbReference type="EMBL" id="PYLZ01000014">
    <property type="protein sequence ID" value="PSW22375.1"/>
    <property type="molecule type" value="Genomic_DNA"/>
</dbReference>
<keyword evidence="8" id="KW-1185">Reference proteome</keyword>
<accession>A0A0J8V8M9</accession>
<dbReference type="GO" id="GO:0009424">
    <property type="term" value="C:bacterial-type flagellum hook"/>
    <property type="evidence" value="ECO:0007669"/>
    <property type="project" value="InterPro"/>
</dbReference>
<dbReference type="PANTHER" id="PTHR42792">
    <property type="entry name" value="FLAGELLIN"/>
    <property type="match status" value="1"/>
</dbReference>
<dbReference type="Pfam" id="PF00669">
    <property type="entry name" value="Flagellin_N"/>
    <property type="match status" value="1"/>
</dbReference>
<evidence type="ECO:0000313" key="7">
    <source>
        <dbReference type="EMBL" id="PSW22375.1"/>
    </source>
</evidence>
<gene>
    <name evidence="7" type="primary">flgL</name>
    <name evidence="7" type="ORF">C9I94_20720</name>
</gene>
<evidence type="ECO:0000256" key="2">
    <source>
        <dbReference type="ARBA" id="ARBA00004613"/>
    </source>
</evidence>
<keyword evidence="4" id="KW-0964">Secreted</keyword>
<dbReference type="GO" id="GO:0005198">
    <property type="term" value="F:structural molecule activity"/>
    <property type="evidence" value="ECO:0007669"/>
    <property type="project" value="InterPro"/>
</dbReference>
<dbReference type="InterPro" id="IPR001492">
    <property type="entry name" value="Flagellin"/>
</dbReference>
<evidence type="ECO:0000256" key="4">
    <source>
        <dbReference type="ARBA" id="ARBA00022525"/>
    </source>
</evidence>